<organism evidence="2 3">
    <name type="scientific">Cymbomonas tetramitiformis</name>
    <dbReference type="NCBI Taxonomy" id="36881"/>
    <lineage>
        <taxon>Eukaryota</taxon>
        <taxon>Viridiplantae</taxon>
        <taxon>Chlorophyta</taxon>
        <taxon>Pyramimonadophyceae</taxon>
        <taxon>Pyramimonadales</taxon>
        <taxon>Pyramimonadaceae</taxon>
        <taxon>Cymbomonas</taxon>
    </lineage>
</organism>
<evidence type="ECO:0000313" key="2">
    <source>
        <dbReference type="EMBL" id="KAK3268836.1"/>
    </source>
</evidence>
<evidence type="ECO:0000313" key="3">
    <source>
        <dbReference type="Proteomes" id="UP001190700"/>
    </source>
</evidence>
<comment type="caution">
    <text evidence="2">The sequence shown here is derived from an EMBL/GenBank/DDBJ whole genome shotgun (WGS) entry which is preliminary data.</text>
</comment>
<accession>A0AAE0G0V0</accession>
<sequence length="147" mass="15452">MKPGASHGLNLKAIIGSIKKVDAVVTDGQHGDIEDKKKADAPSPSKKIKKEVNAAERAKKPSYNNAPPPAQQPEGGAGNTKPNAGELRMTGGMSDEELAGILGLDMDRRAMELLLAVAEASTTRLPRNEESQDEQGALTAIPVARTC</sequence>
<name>A0AAE0G0V0_9CHLO</name>
<keyword evidence="3" id="KW-1185">Reference proteome</keyword>
<dbReference type="AlphaFoldDB" id="A0AAE0G0V0"/>
<reference evidence="2 3" key="1">
    <citation type="journal article" date="2015" name="Genome Biol. Evol.">
        <title>Comparative Genomics of a Bacterivorous Green Alga Reveals Evolutionary Causalities and Consequences of Phago-Mixotrophic Mode of Nutrition.</title>
        <authorList>
            <person name="Burns J.A."/>
            <person name="Paasch A."/>
            <person name="Narechania A."/>
            <person name="Kim E."/>
        </authorList>
    </citation>
    <scope>NUCLEOTIDE SEQUENCE [LARGE SCALE GENOMIC DNA]</scope>
    <source>
        <strain evidence="2 3">PLY_AMNH</strain>
    </source>
</reference>
<gene>
    <name evidence="2" type="ORF">CYMTET_22680</name>
</gene>
<feature type="region of interest" description="Disordered" evidence="1">
    <location>
        <begin position="123"/>
        <end position="147"/>
    </location>
</feature>
<dbReference type="EMBL" id="LGRX02011540">
    <property type="protein sequence ID" value="KAK3268836.1"/>
    <property type="molecule type" value="Genomic_DNA"/>
</dbReference>
<feature type="compositionally biased region" description="Basic and acidic residues" evidence="1">
    <location>
        <begin position="50"/>
        <end position="59"/>
    </location>
</feature>
<protein>
    <submittedName>
        <fullName evidence="2">Uncharacterized protein</fullName>
    </submittedName>
</protein>
<proteinExistence type="predicted"/>
<feature type="compositionally biased region" description="Basic and acidic residues" evidence="1">
    <location>
        <begin position="29"/>
        <end position="40"/>
    </location>
</feature>
<feature type="region of interest" description="Disordered" evidence="1">
    <location>
        <begin position="26"/>
        <end position="90"/>
    </location>
</feature>
<evidence type="ECO:0000256" key="1">
    <source>
        <dbReference type="SAM" id="MobiDB-lite"/>
    </source>
</evidence>
<dbReference type="Proteomes" id="UP001190700">
    <property type="component" value="Unassembled WGS sequence"/>
</dbReference>